<keyword evidence="5 7" id="KW-1133">Transmembrane helix</keyword>
<name>A0A1T4JIV0_TREPO</name>
<feature type="transmembrane region" description="Helical" evidence="7">
    <location>
        <begin position="49"/>
        <end position="70"/>
    </location>
</feature>
<dbReference type="RefSeq" id="WP_078932300.1">
    <property type="nucleotide sequence ID" value="NZ_FUWG01000003.1"/>
</dbReference>
<dbReference type="InterPro" id="IPR052518">
    <property type="entry name" value="CHR_Transporter"/>
</dbReference>
<evidence type="ECO:0000256" key="6">
    <source>
        <dbReference type="ARBA" id="ARBA00023136"/>
    </source>
</evidence>
<dbReference type="EMBL" id="FUWG01000003">
    <property type="protein sequence ID" value="SJZ30102.1"/>
    <property type="molecule type" value="Genomic_DNA"/>
</dbReference>
<feature type="transmembrane region" description="Helical" evidence="7">
    <location>
        <begin position="163"/>
        <end position="182"/>
    </location>
</feature>
<sequence length="190" mass="20380">MDKFKTLVTLYLTFCKVGVMTFGGGLAMMPMLQKELIEKRGWITDEDLIDYYAIGQSTPGIVAVNVSTFVGYKQAGIAGGIIGTAGIVTPSLIIIMVLANLISSVNDYPWVQKALSGVNVAVAALLTKVTLNFAKNTVKNVFSLALALVSFVLVYFFKVPSFFIILGAIALGTVIHFVNAYLDKKNSGGQ</sequence>
<evidence type="ECO:0000313" key="8">
    <source>
        <dbReference type="EMBL" id="SJZ30102.1"/>
    </source>
</evidence>
<evidence type="ECO:0000256" key="3">
    <source>
        <dbReference type="ARBA" id="ARBA00022475"/>
    </source>
</evidence>
<proteinExistence type="inferred from homology"/>
<dbReference type="PANTHER" id="PTHR43663:SF1">
    <property type="entry name" value="CHROMATE TRANSPORTER"/>
    <property type="match status" value="1"/>
</dbReference>
<keyword evidence="3" id="KW-1003">Cell membrane</keyword>
<keyword evidence="6 7" id="KW-0472">Membrane</keyword>
<keyword evidence="4 7" id="KW-0812">Transmembrane</keyword>
<comment type="subcellular location">
    <subcellularLocation>
        <location evidence="1">Cell membrane</location>
        <topology evidence="1">Multi-pass membrane protein</topology>
    </subcellularLocation>
</comment>
<dbReference type="GeneID" id="78315691"/>
<dbReference type="GO" id="GO:0005886">
    <property type="term" value="C:plasma membrane"/>
    <property type="evidence" value="ECO:0007669"/>
    <property type="project" value="UniProtKB-SubCell"/>
</dbReference>
<accession>A0A1T4JIV0</accession>
<feature type="transmembrane region" description="Helical" evidence="7">
    <location>
        <begin position="7"/>
        <end position="29"/>
    </location>
</feature>
<keyword evidence="9" id="KW-1185">Reference proteome</keyword>
<dbReference type="InterPro" id="IPR003370">
    <property type="entry name" value="Chromate_transpt"/>
</dbReference>
<evidence type="ECO:0000256" key="5">
    <source>
        <dbReference type="ARBA" id="ARBA00022989"/>
    </source>
</evidence>
<evidence type="ECO:0000313" key="9">
    <source>
        <dbReference type="Proteomes" id="UP000190423"/>
    </source>
</evidence>
<dbReference type="AlphaFoldDB" id="A0A1T4JIV0"/>
<dbReference type="OrthoDB" id="9788907at2"/>
<evidence type="ECO:0000256" key="4">
    <source>
        <dbReference type="ARBA" id="ARBA00022692"/>
    </source>
</evidence>
<feature type="transmembrane region" description="Helical" evidence="7">
    <location>
        <begin position="77"/>
        <end position="102"/>
    </location>
</feature>
<feature type="transmembrane region" description="Helical" evidence="7">
    <location>
        <begin position="114"/>
        <end position="134"/>
    </location>
</feature>
<comment type="similarity">
    <text evidence="2">Belongs to the chromate ion transporter (CHR) (TC 2.A.51) family.</text>
</comment>
<evidence type="ECO:0000256" key="1">
    <source>
        <dbReference type="ARBA" id="ARBA00004651"/>
    </source>
</evidence>
<gene>
    <name evidence="8" type="ORF">SAMN02745149_00371</name>
</gene>
<dbReference type="GO" id="GO:0015109">
    <property type="term" value="F:chromate transmembrane transporter activity"/>
    <property type="evidence" value="ECO:0007669"/>
    <property type="project" value="InterPro"/>
</dbReference>
<dbReference type="STRING" id="261392.SAMN02745149_00371"/>
<protein>
    <submittedName>
        <fullName evidence="8">Chromate transporter</fullName>
    </submittedName>
</protein>
<evidence type="ECO:0000256" key="7">
    <source>
        <dbReference type="SAM" id="Phobius"/>
    </source>
</evidence>
<feature type="transmembrane region" description="Helical" evidence="7">
    <location>
        <begin position="141"/>
        <end position="157"/>
    </location>
</feature>
<organism evidence="8 9">
    <name type="scientific">Treponema porcinum</name>
    <dbReference type="NCBI Taxonomy" id="261392"/>
    <lineage>
        <taxon>Bacteria</taxon>
        <taxon>Pseudomonadati</taxon>
        <taxon>Spirochaetota</taxon>
        <taxon>Spirochaetia</taxon>
        <taxon>Spirochaetales</taxon>
        <taxon>Treponemataceae</taxon>
        <taxon>Treponema</taxon>
    </lineage>
</organism>
<evidence type="ECO:0000256" key="2">
    <source>
        <dbReference type="ARBA" id="ARBA00005262"/>
    </source>
</evidence>
<dbReference type="PANTHER" id="PTHR43663">
    <property type="entry name" value="CHROMATE TRANSPORT PROTEIN-RELATED"/>
    <property type="match status" value="1"/>
</dbReference>
<dbReference type="Proteomes" id="UP000190423">
    <property type="component" value="Unassembled WGS sequence"/>
</dbReference>
<reference evidence="8 9" key="1">
    <citation type="submission" date="2017-02" db="EMBL/GenBank/DDBJ databases">
        <authorList>
            <person name="Peterson S.W."/>
        </authorList>
    </citation>
    <scope>NUCLEOTIDE SEQUENCE [LARGE SCALE GENOMIC DNA]</scope>
    <source>
        <strain evidence="8 9">ATCC BAA-908</strain>
    </source>
</reference>
<dbReference type="Pfam" id="PF02417">
    <property type="entry name" value="Chromate_transp"/>
    <property type="match status" value="1"/>
</dbReference>